<name>A0A1G9DIJ9_9BACT</name>
<dbReference type="InterPro" id="IPR008928">
    <property type="entry name" value="6-hairpin_glycosidase_sf"/>
</dbReference>
<feature type="chain" id="PRO_5011626842" description="Glycosyl hydrolase family 65, N-terminal domain" evidence="1">
    <location>
        <begin position="27"/>
        <end position="706"/>
    </location>
</feature>
<dbReference type="SUPFAM" id="SSF48208">
    <property type="entry name" value="Six-hairpin glycosidases"/>
    <property type="match status" value="1"/>
</dbReference>
<dbReference type="Gene3D" id="1.50.10.10">
    <property type="match status" value="1"/>
</dbReference>
<evidence type="ECO:0000313" key="2">
    <source>
        <dbReference type="EMBL" id="SDK63743.1"/>
    </source>
</evidence>
<gene>
    <name evidence="2" type="ORF">SAMN05421823_103144</name>
</gene>
<keyword evidence="3" id="KW-1185">Reference proteome</keyword>
<dbReference type="InterPro" id="IPR012341">
    <property type="entry name" value="6hp_glycosidase-like_sf"/>
</dbReference>
<organism evidence="2 3">
    <name type="scientific">Catalinimonas alkaloidigena</name>
    <dbReference type="NCBI Taxonomy" id="1075417"/>
    <lineage>
        <taxon>Bacteria</taxon>
        <taxon>Pseudomonadati</taxon>
        <taxon>Bacteroidota</taxon>
        <taxon>Cytophagia</taxon>
        <taxon>Cytophagales</taxon>
        <taxon>Catalimonadaceae</taxon>
        <taxon>Catalinimonas</taxon>
    </lineage>
</organism>
<proteinExistence type="predicted"/>
<evidence type="ECO:0000256" key="1">
    <source>
        <dbReference type="SAM" id="SignalP"/>
    </source>
</evidence>
<keyword evidence="1" id="KW-0732">Signal</keyword>
<dbReference type="GO" id="GO:0005975">
    <property type="term" value="P:carbohydrate metabolic process"/>
    <property type="evidence" value="ECO:0007669"/>
    <property type="project" value="InterPro"/>
</dbReference>
<dbReference type="Proteomes" id="UP000198510">
    <property type="component" value="Unassembled WGS sequence"/>
</dbReference>
<sequence>MLTFASLRRGGMVAALLWLPFATALAQEAPIDRMALVSRHHPTLQAPDALSPFSVGNGNFAFTADVTGLQTFPDFYRTGIPLGTQSSWGWHRFPNPENYQTRETLEDYDTYGRPVPYASNQRVPAAAWLRANPHRLDLAQIGFVFVREDGTEATLNDVTAVDQHLNLWTGTLISRFEVAGEEVEVHTACHPERDQIAVQVRSPLIEDERLRIRFRFPYGSGEFGKEAGTWDQPEKHVTLKIGSIANRTNLQRILDEDMYYVSILHGEHSEFREVTYHTFELHPGTDDASFAFAVAFSPETLDPDLPDATTTQQASEDHWAEFWSTGGAIDLSESTDARANELERRIVLSQYLTAIQCAGDMPPQETGLVFNSWFGKSHLEMHWWHAAHFALWNRLPLLERSLGWYQHILPKARETAWLQGYAGVRWPKMVGPEGRDSPSSVGTLLIWQQPHPIYFAELCYRAHPDRATLDRYKEMVFETAAFMASYAHWDREQQTFVLGPPVIPAQESHPAKTTVNPSFELEYWHWALQTAQAWRERLGLVRIPDWDRVIEHLAPLPQQGDTYQQAEDAWIIRDHPSVLAALGVLPGAKVDPAIMRNTYRKVMDDWDWPSTWGWDYPVMAMTAARLGEGDWAVDALLMDVQKNTYLVNGHNYQDERLPIYLPGNGGLLMAVAMMAAGWEGGPDGDAPGFPQDGTWKVRWENLRAMP</sequence>
<dbReference type="RefSeq" id="WP_245706005.1">
    <property type="nucleotide sequence ID" value="NZ_FNFO01000003.1"/>
</dbReference>
<feature type="signal peptide" evidence="1">
    <location>
        <begin position="1"/>
        <end position="26"/>
    </location>
</feature>
<dbReference type="EMBL" id="FNFO01000003">
    <property type="protein sequence ID" value="SDK63743.1"/>
    <property type="molecule type" value="Genomic_DNA"/>
</dbReference>
<reference evidence="2 3" key="1">
    <citation type="submission" date="2016-10" db="EMBL/GenBank/DDBJ databases">
        <authorList>
            <person name="de Groot N.N."/>
        </authorList>
    </citation>
    <scope>NUCLEOTIDE SEQUENCE [LARGE SCALE GENOMIC DNA]</scope>
    <source>
        <strain evidence="2 3">DSM 25186</strain>
    </source>
</reference>
<evidence type="ECO:0000313" key="3">
    <source>
        <dbReference type="Proteomes" id="UP000198510"/>
    </source>
</evidence>
<protein>
    <recommendedName>
        <fullName evidence="4">Glycosyl hydrolase family 65, N-terminal domain</fullName>
    </recommendedName>
</protein>
<dbReference type="AlphaFoldDB" id="A0A1G9DIJ9"/>
<dbReference type="STRING" id="1075417.SAMN05421823_103144"/>
<evidence type="ECO:0008006" key="4">
    <source>
        <dbReference type="Google" id="ProtNLM"/>
    </source>
</evidence>
<accession>A0A1G9DIJ9</accession>